<evidence type="ECO:0000256" key="4">
    <source>
        <dbReference type="ARBA" id="ARBA00022884"/>
    </source>
</evidence>
<gene>
    <name evidence="6" type="ORF">J2S08_002397</name>
</gene>
<protein>
    <submittedName>
        <fullName evidence="6">Phospholipid N-methyltransferase</fullName>
    </submittedName>
</protein>
<evidence type="ECO:0000256" key="3">
    <source>
        <dbReference type="ARBA" id="ARBA00022691"/>
    </source>
</evidence>
<dbReference type="SUPFAM" id="SSF53335">
    <property type="entry name" value="S-adenosyl-L-methionine-dependent methyltransferases"/>
    <property type="match status" value="1"/>
</dbReference>
<dbReference type="CDD" id="cd02440">
    <property type="entry name" value="AdoMet_MTases"/>
    <property type="match status" value="1"/>
</dbReference>
<evidence type="ECO:0000256" key="2">
    <source>
        <dbReference type="ARBA" id="ARBA00022679"/>
    </source>
</evidence>
<dbReference type="EMBL" id="JAUSTT010000013">
    <property type="protein sequence ID" value="MDQ0176553.1"/>
    <property type="molecule type" value="Genomic_DNA"/>
</dbReference>
<dbReference type="Pfam" id="PF00398">
    <property type="entry name" value="RrnaAD"/>
    <property type="match status" value="1"/>
</dbReference>
<keyword evidence="4" id="KW-0694">RNA-binding</keyword>
<accession>A0ABT9WTW4</accession>
<sequence>MIFIQLVMFLKEFIKHPRYTGAIAPSSPKLAKEMVSQIDFQTAKCIVELGPGTGVFTKEMMKNKKSETQVILVEINEIFAKDLQREYANEPNVHVIEGSAENLQALLEELHIKSVDCIISGLPFTSLPSEVSSRILTNIKNVLLGKFITFQYSLVKKAFFQAVFTKTKCRKIWLNIPPAYVFICEK</sequence>
<dbReference type="SMART" id="SM00650">
    <property type="entry name" value="rADc"/>
    <property type="match status" value="1"/>
</dbReference>
<dbReference type="Gene3D" id="3.40.50.150">
    <property type="entry name" value="Vaccinia Virus protein VP39"/>
    <property type="match status" value="1"/>
</dbReference>
<keyword evidence="7" id="KW-1185">Reference proteome</keyword>
<dbReference type="Proteomes" id="UP001223586">
    <property type="component" value="Unassembled WGS sequence"/>
</dbReference>
<dbReference type="InterPro" id="IPR029063">
    <property type="entry name" value="SAM-dependent_MTases_sf"/>
</dbReference>
<evidence type="ECO:0000313" key="6">
    <source>
        <dbReference type="EMBL" id="MDQ0176553.1"/>
    </source>
</evidence>
<keyword evidence="1" id="KW-0489">Methyltransferase</keyword>
<dbReference type="InterPro" id="IPR020598">
    <property type="entry name" value="rRNA_Ade_methylase_Trfase_N"/>
</dbReference>
<dbReference type="InterPro" id="IPR001737">
    <property type="entry name" value="KsgA/Erm"/>
</dbReference>
<keyword evidence="3" id="KW-0949">S-adenosyl-L-methionine</keyword>
<organism evidence="6 7">
    <name type="scientific">Bacillus chungangensis</name>
    <dbReference type="NCBI Taxonomy" id="587633"/>
    <lineage>
        <taxon>Bacteria</taxon>
        <taxon>Bacillati</taxon>
        <taxon>Bacillota</taxon>
        <taxon>Bacilli</taxon>
        <taxon>Bacillales</taxon>
        <taxon>Bacillaceae</taxon>
        <taxon>Bacillus</taxon>
    </lineage>
</organism>
<evidence type="ECO:0000256" key="1">
    <source>
        <dbReference type="ARBA" id="ARBA00022603"/>
    </source>
</evidence>
<evidence type="ECO:0000313" key="7">
    <source>
        <dbReference type="Proteomes" id="UP001223586"/>
    </source>
</evidence>
<feature type="domain" description="Ribosomal RNA adenine methylase transferase N-terminal" evidence="5">
    <location>
        <begin position="30"/>
        <end position="186"/>
    </location>
</feature>
<comment type="caution">
    <text evidence="6">The sequence shown here is derived from an EMBL/GenBank/DDBJ whole genome shotgun (WGS) entry which is preliminary data.</text>
</comment>
<keyword evidence="2" id="KW-0808">Transferase</keyword>
<reference evidence="6 7" key="1">
    <citation type="submission" date="2023-07" db="EMBL/GenBank/DDBJ databases">
        <title>Genomic Encyclopedia of Type Strains, Phase IV (KMG-IV): sequencing the most valuable type-strain genomes for metagenomic binning, comparative biology and taxonomic classification.</title>
        <authorList>
            <person name="Goeker M."/>
        </authorList>
    </citation>
    <scope>NUCLEOTIDE SEQUENCE [LARGE SCALE GENOMIC DNA]</scope>
    <source>
        <strain evidence="6 7">DSM 23837</strain>
    </source>
</reference>
<name>A0ABT9WTW4_9BACI</name>
<evidence type="ECO:0000259" key="5">
    <source>
        <dbReference type="SMART" id="SM00650"/>
    </source>
</evidence>
<proteinExistence type="predicted"/>